<dbReference type="EMBL" id="LPXN01000099">
    <property type="protein sequence ID" value="KZD09311.1"/>
    <property type="molecule type" value="Genomic_DNA"/>
</dbReference>
<keyword evidence="2" id="KW-1185">Reference proteome</keyword>
<dbReference type="Pfam" id="PF10139">
    <property type="entry name" value="Virul_Fac"/>
    <property type="match status" value="1"/>
</dbReference>
<evidence type="ECO:0008006" key="3">
    <source>
        <dbReference type="Google" id="ProtNLM"/>
    </source>
</evidence>
<dbReference type="AlphaFoldDB" id="A0A154W766"/>
<accession>A0A154W766</accession>
<dbReference type="Proteomes" id="UP000076400">
    <property type="component" value="Unassembled WGS sequence"/>
</dbReference>
<sequence length="883" mass="97195">MAGAAGSARGWVRETAAESARIKSEFPALIDLSRRVENAARKLGNAAARRMCVGIFGPSQAGKSYLVSRLCKKPASAGGADERLVADIGGRAMDFLREINPPGDKESTGLVTRFTKIAVPTPDGYPVSLRLLGETDLVRIFANSFLLDFDANNLSFDPPGEPETHALLAELRKTAKAPPLPHLGELSIFDLKEYLARNFSKRLTFLEPAGYWDFALAHAAELSIADRARLFSVLWGGIEEFTALFVRLVQALEAIGYPAEAHAAIAALTPRERSIIDVDRIKLELGTEADEADCVPVKGTKTAELPRAVLCALVAELRIAMRNETWPLFDQVDLLDFPGARSREKYRSIAERAEDDDDLARRPRELFIRGKVAVLFQRYSEEREITAMLLCMAGSNAEVKDLGPLVRDWIWSTHGETPAERQRQRNALFFVLTKSDADFVTKEGEDEESRRGKWYRRVYASMIELYQRDGWLDDWDGKPFRNTLWLRNPGIEQTHLVSYATEERGGARVRVEPLTETGYAPDIAARLPEIRQHLLADERVTRYFEDAPAAYDALLALNDGGVSYIVEKIAQVSDPRVKDGQVRGRLLAQAQHLTDGFQRFYDAGASGSREEKLQKAKQAAEAAGKAIVADEFRSAGRLLDALSAQEDELRGLYFTVASMAGEETQALAPAAGGSIFDDFEETPHAPAGVSEGDRSQAFAERAVQHWIRRVREFAADQTHPLRRKIDGDTADLLAQELIAATLRRGVAGRIAAEVRRQVSIGSADWENASARAACVAANAINEVVTSFGYTALPPDARPPVPPLPEPARRRAFAPPPGFDGMPALAQRPMKLARDFTQDWLAALVQAAIDNMGVAAAREISEAQNAALGRILDRAHIEARLEQA</sequence>
<reference evidence="1 2" key="1">
    <citation type="submission" date="2015-12" db="EMBL/GenBank/DDBJ databases">
        <title>Genome sequence of Oceanibaculum pacificum MCCC 1A02656.</title>
        <authorList>
            <person name="Lu L."/>
            <person name="Lai Q."/>
            <person name="Shao Z."/>
            <person name="Qian P."/>
        </authorList>
    </citation>
    <scope>NUCLEOTIDE SEQUENCE [LARGE SCALE GENOMIC DNA]</scope>
    <source>
        <strain evidence="1 2">MCCC 1A02656</strain>
    </source>
</reference>
<dbReference type="PIRSF" id="PIRSF034586">
    <property type="entry name" value="Vir_effector_SfrC"/>
    <property type="match status" value="1"/>
</dbReference>
<gene>
    <name evidence="1" type="ORF">AUP43_07530</name>
</gene>
<name>A0A154W766_9PROT</name>
<protein>
    <recommendedName>
        <fullName evidence="3">Virulence factor</fullName>
    </recommendedName>
</protein>
<organism evidence="1 2">
    <name type="scientific">Oceanibaculum pacificum</name>
    <dbReference type="NCBI Taxonomy" id="580166"/>
    <lineage>
        <taxon>Bacteria</taxon>
        <taxon>Pseudomonadati</taxon>
        <taxon>Pseudomonadota</taxon>
        <taxon>Alphaproteobacteria</taxon>
        <taxon>Rhodospirillales</taxon>
        <taxon>Oceanibaculaceae</taxon>
        <taxon>Oceanibaculum</taxon>
    </lineage>
</organism>
<comment type="caution">
    <text evidence="1">The sequence shown here is derived from an EMBL/GenBank/DDBJ whole genome shotgun (WGS) entry which is preliminary data.</text>
</comment>
<dbReference type="STRING" id="580166.AUP43_07530"/>
<evidence type="ECO:0000313" key="1">
    <source>
        <dbReference type="EMBL" id="KZD09311.1"/>
    </source>
</evidence>
<proteinExistence type="predicted"/>
<dbReference type="InterPro" id="IPR017030">
    <property type="entry name" value="Vir_effector_SfrC"/>
</dbReference>
<evidence type="ECO:0000313" key="2">
    <source>
        <dbReference type="Proteomes" id="UP000076400"/>
    </source>
</evidence>